<organism evidence="1">
    <name type="scientific">viral metagenome</name>
    <dbReference type="NCBI Taxonomy" id="1070528"/>
    <lineage>
        <taxon>unclassified sequences</taxon>
        <taxon>metagenomes</taxon>
        <taxon>organismal metagenomes</taxon>
    </lineage>
</organism>
<reference evidence="1" key="1">
    <citation type="submission" date="2020-03" db="EMBL/GenBank/DDBJ databases">
        <title>The deep terrestrial virosphere.</title>
        <authorList>
            <person name="Holmfeldt K."/>
            <person name="Nilsson E."/>
            <person name="Simone D."/>
            <person name="Lopez-Fernandez M."/>
            <person name="Wu X."/>
            <person name="de Brujin I."/>
            <person name="Lundin D."/>
            <person name="Andersson A."/>
            <person name="Bertilsson S."/>
            <person name="Dopson M."/>
        </authorList>
    </citation>
    <scope>NUCLEOTIDE SEQUENCE</scope>
    <source>
        <strain evidence="1">MM415B08083</strain>
    </source>
</reference>
<accession>A0A6M3LST6</accession>
<dbReference type="Pfam" id="PF21840">
    <property type="entry name" value="DUF6899"/>
    <property type="match status" value="1"/>
</dbReference>
<protein>
    <submittedName>
        <fullName evidence="1">Uncharacterized protein</fullName>
    </submittedName>
</protein>
<gene>
    <name evidence="1" type="ORF">MM415B08083_0011</name>
</gene>
<evidence type="ECO:0000313" key="1">
    <source>
        <dbReference type="EMBL" id="QJA96544.1"/>
    </source>
</evidence>
<name>A0A6M3LST6_9ZZZZ</name>
<dbReference type="InterPro" id="IPR054194">
    <property type="entry name" value="DUF6899"/>
</dbReference>
<dbReference type="EMBL" id="MT143410">
    <property type="protein sequence ID" value="QJA96544.1"/>
    <property type="molecule type" value="Genomic_DNA"/>
</dbReference>
<proteinExistence type="predicted"/>
<sequence>MPYILPEQRKRLDIGLATLIELIKEEATAGELNYAITKLCIAKMDNTYSYARINNIIGVLECVKQEFYRRLAVPYENEKAEENGDVY</sequence>
<dbReference type="AlphaFoldDB" id="A0A6M3LST6"/>